<evidence type="ECO:0000256" key="2">
    <source>
        <dbReference type="ARBA" id="ARBA00022723"/>
    </source>
</evidence>
<dbReference type="PANTHER" id="PTHR23226">
    <property type="entry name" value="ZINC FINGER AND SCAN DOMAIN-CONTAINING"/>
    <property type="match status" value="1"/>
</dbReference>
<keyword evidence="3" id="KW-0677">Repeat</keyword>
<evidence type="ECO:0000256" key="5">
    <source>
        <dbReference type="ARBA" id="ARBA00022833"/>
    </source>
</evidence>
<evidence type="ECO:0000256" key="7">
    <source>
        <dbReference type="PROSITE-ProRule" id="PRU00042"/>
    </source>
</evidence>
<dbReference type="Proteomes" id="UP000504617">
    <property type="component" value="Unplaced"/>
</dbReference>
<dbReference type="PROSITE" id="PS50157">
    <property type="entry name" value="ZINC_FINGER_C2H2_2"/>
    <property type="match status" value="2"/>
</dbReference>
<proteinExistence type="predicted"/>
<dbReference type="GO" id="GO:0005634">
    <property type="term" value="C:nucleus"/>
    <property type="evidence" value="ECO:0007669"/>
    <property type="project" value="UniProtKB-SubCell"/>
</dbReference>
<evidence type="ECO:0000313" key="9">
    <source>
        <dbReference type="Proteomes" id="UP000504617"/>
    </source>
</evidence>
<dbReference type="FunFam" id="3.30.160.60:FF:000478">
    <property type="entry name" value="Zinc finger protein 133"/>
    <property type="match status" value="1"/>
</dbReference>
<dbReference type="PANTHER" id="PTHR23226:SF416">
    <property type="entry name" value="FI01424P"/>
    <property type="match status" value="1"/>
</dbReference>
<feature type="domain" description="C2H2-type" evidence="8">
    <location>
        <begin position="87"/>
        <end position="105"/>
    </location>
</feature>
<keyword evidence="9" id="KW-1185">Reference proteome</keyword>
<dbReference type="Pfam" id="PF00096">
    <property type="entry name" value="zf-C2H2"/>
    <property type="match status" value="2"/>
</dbReference>
<evidence type="ECO:0000259" key="8">
    <source>
        <dbReference type="PROSITE" id="PS50157"/>
    </source>
</evidence>
<feature type="domain" description="C2H2-type" evidence="8">
    <location>
        <begin position="35"/>
        <end position="62"/>
    </location>
</feature>
<dbReference type="KEGG" id="tsr:106544111"/>
<keyword evidence="5" id="KW-0862">Zinc</keyword>
<organism evidence="9 10">
    <name type="scientific">Thamnophis sirtalis</name>
    <dbReference type="NCBI Taxonomy" id="35019"/>
    <lineage>
        <taxon>Eukaryota</taxon>
        <taxon>Metazoa</taxon>
        <taxon>Chordata</taxon>
        <taxon>Craniata</taxon>
        <taxon>Vertebrata</taxon>
        <taxon>Euteleostomi</taxon>
        <taxon>Lepidosauria</taxon>
        <taxon>Squamata</taxon>
        <taxon>Bifurcata</taxon>
        <taxon>Unidentata</taxon>
        <taxon>Episquamata</taxon>
        <taxon>Toxicofera</taxon>
        <taxon>Serpentes</taxon>
        <taxon>Colubroidea</taxon>
        <taxon>Colubridae</taxon>
        <taxon>Natricinae</taxon>
        <taxon>Thamnophis</taxon>
    </lineage>
</organism>
<sequence>MKNKSHTFLRSGKNISLNLSCQSYSEGFHPTQKPHKCSECGKSFSNSSALTFHQRTHTDEKPYKCGKRNKTTYRNSILICHLDEKPYECMECGRSFSSSNALTNH</sequence>
<keyword evidence="6" id="KW-0539">Nucleus</keyword>
<keyword evidence="4 7" id="KW-0863">Zinc-finger</keyword>
<accession>A0A6I9XP37</accession>
<dbReference type="Gene3D" id="3.30.160.60">
    <property type="entry name" value="Classic Zinc Finger"/>
    <property type="match status" value="3"/>
</dbReference>
<reference evidence="10" key="1">
    <citation type="submission" date="2025-08" db="UniProtKB">
        <authorList>
            <consortium name="RefSeq"/>
        </authorList>
    </citation>
    <scope>IDENTIFICATION</scope>
    <source>
        <tissue evidence="10">Skeletal muscle</tissue>
    </source>
</reference>
<dbReference type="InterPro" id="IPR013087">
    <property type="entry name" value="Znf_C2H2_type"/>
</dbReference>
<dbReference type="AlphaFoldDB" id="A0A6I9XP37"/>
<protein>
    <submittedName>
        <fullName evidence="10">Zinc finger protein 329-like</fullName>
    </submittedName>
</protein>
<dbReference type="PROSITE" id="PS00028">
    <property type="entry name" value="ZINC_FINGER_C2H2_1"/>
    <property type="match status" value="1"/>
</dbReference>
<evidence type="ECO:0000256" key="3">
    <source>
        <dbReference type="ARBA" id="ARBA00022737"/>
    </source>
</evidence>
<gene>
    <name evidence="10" type="primary">LOC106544111</name>
</gene>
<dbReference type="RefSeq" id="XP_013915742.1">
    <property type="nucleotide sequence ID" value="XM_014060267.1"/>
</dbReference>
<dbReference type="FunFam" id="3.30.160.60:FF:000016">
    <property type="entry name" value="zinc finger protein 37 homolog"/>
    <property type="match status" value="1"/>
</dbReference>
<evidence type="ECO:0000256" key="4">
    <source>
        <dbReference type="ARBA" id="ARBA00022771"/>
    </source>
</evidence>
<dbReference type="GO" id="GO:0000978">
    <property type="term" value="F:RNA polymerase II cis-regulatory region sequence-specific DNA binding"/>
    <property type="evidence" value="ECO:0007669"/>
    <property type="project" value="TreeGrafter"/>
</dbReference>
<dbReference type="SMART" id="SM00355">
    <property type="entry name" value="ZnF_C2H2"/>
    <property type="match status" value="2"/>
</dbReference>
<dbReference type="SUPFAM" id="SSF57667">
    <property type="entry name" value="beta-beta-alpha zinc fingers"/>
    <property type="match status" value="2"/>
</dbReference>
<dbReference type="GO" id="GO:0000981">
    <property type="term" value="F:DNA-binding transcription factor activity, RNA polymerase II-specific"/>
    <property type="evidence" value="ECO:0007669"/>
    <property type="project" value="TreeGrafter"/>
</dbReference>
<keyword evidence="2" id="KW-0479">Metal-binding</keyword>
<dbReference type="GeneID" id="106544111"/>
<evidence type="ECO:0000256" key="1">
    <source>
        <dbReference type="ARBA" id="ARBA00004123"/>
    </source>
</evidence>
<dbReference type="GO" id="GO:0008270">
    <property type="term" value="F:zinc ion binding"/>
    <property type="evidence" value="ECO:0007669"/>
    <property type="project" value="UniProtKB-KW"/>
</dbReference>
<evidence type="ECO:0000256" key="6">
    <source>
        <dbReference type="ARBA" id="ARBA00023242"/>
    </source>
</evidence>
<dbReference type="OrthoDB" id="10027876at2759"/>
<dbReference type="InterPro" id="IPR036236">
    <property type="entry name" value="Znf_C2H2_sf"/>
</dbReference>
<evidence type="ECO:0000313" key="10">
    <source>
        <dbReference type="RefSeq" id="XP_013915742.1"/>
    </source>
</evidence>
<name>A0A6I9XP37_9SAUR</name>
<comment type="subcellular location">
    <subcellularLocation>
        <location evidence="1">Nucleus</location>
    </subcellularLocation>
</comment>